<protein>
    <submittedName>
        <fullName evidence="1">Uncharacterized protein</fullName>
    </submittedName>
</protein>
<dbReference type="EMBL" id="NBWC01000049">
    <property type="protein sequence ID" value="ORL58658.1"/>
    <property type="molecule type" value="Genomic_DNA"/>
</dbReference>
<dbReference type="OrthoDB" id="9179209at2"/>
<reference evidence="1 3" key="1">
    <citation type="submission" date="2017-04" db="EMBL/GenBank/DDBJ databases">
        <title>Presence of VIM-2 positive Pseudomonas species in chickens and their surrounding environment.</title>
        <authorList>
            <person name="Zhang R."/>
        </authorList>
    </citation>
    <scope>NUCLEOTIDE SEQUENCE [LARGE SCALE GENOMIC DNA]</scope>
    <source>
        <strain evidence="1 3">DZ-C18</strain>
    </source>
</reference>
<dbReference type="RefSeq" id="WP_084859104.1">
    <property type="nucleotide sequence ID" value="NZ_CP061724.1"/>
</dbReference>
<dbReference type="AlphaFoldDB" id="A0A1X0ZME3"/>
<name>A0A1X0ZME3_PSEPU</name>
<geneLocation type="plasmid" evidence="2 4">
    <name>pZXPA-20-602k</name>
</geneLocation>
<dbReference type="EMBL" id="CP061724">
    <property type="protein sequence ID" value="QOD01345.1"/>
    <property type="molecule type" value="Genomic_DNA"/>
</dbReference>
<keyword evidence="2" id="KW-0614">Plasmid</keyword>
<evidence type="ECO:0000313" key="1">
    <source>
        <dbReference type="EMBL" id="ORL58658.1"/>
    </source>
</evidence>
<evidence type="ECO:0000313" key="3">
    <source>
        <dbReference type="Proteomes" id="UP000193675"/>
    </source>
</evidence>
<evidence type="ECO:0000313" key="2">
    <source>
        <dbReference type="EMBL" id="QOD01345.1"/>
    </source>
</evidence>
<reference evidence="2 4" key="2">
    <citation type="submission" date="2020-09" db="EMBL/GenBank/DDBJ databases">
        <title>Co-existence of a novel multidrug-resistance efflux pump with carbapenem resistance gene blaVIM-2 in one megaplasmid in Pseudomonas putida.</title>
        <authorList>
            <person name="Peng K."/>
            <person name="Li R."/>
        </authorList>
    </citation>
    <scope>NUCLEOTIDE SEQUENCE [LARGE SCALE GENOMIC DNA]</scope>
    <source>
        <strain evidence="2 4">ZXPA-20</strain>
        <plasmid evidence="2 4">pZXPA-20-602k</plasmid>
    </source>
</reference>
<sequence length="274" mass="30708">MSQIVPEERALNRYREVVAAAGAQENQVLDKSVLYQRLLAGLRPLILPPPLNHSYPWYRVVESDSPVSIPFGPKDWTPDWDSRHGVLICQSVWTQLEGEVASDLTVTCPGWDAMGFVWRVWQTDEPASDAKATLCCRHRDDVSSLTTPELVKAECRWRIEREAAWVSASGKMDDEALWAAIISSGQAGKPGDRFAGFIASQCVMHIRALKEQRIADGLPLDLTPAEIEAKVEADMSKLLGDSWFVRDGQLYHRTWLIQRISPATLGTEHYLEPA</sequence>
<organism evidence="1 3">
    <name type="scientific">Pseudomonas putida</name>
    <name type="common">Arthrobacter siderocapsulatus</name>
    <dbReference type="NCBI Taxonomy" id="303"/>
    <lineage>
        <taxon>Bacteria</taxon>
        <taxon>Pseudomonadati</taxon>
        <taxon>Pseudomonadota</taxon>
        <taxon>Gammaproteobacteria</taxon>
        <taxon>Pseudomonadales</taxon>
        <taxon>Pseudomonadaceae</taxon>
        <taxon>Pseudomonas</taxon>
    </lineage>
</organism>
<gene>
    <name evidence="1" type="ORF">B7H17_24295</name>
    <name evidence="2" type="ORF">ID616_32670</name>
</gene>
<dbReference type="Proteomes" id="UP000193675">
    <property type="component" value="Unassembled WGS sequence"/>
</dbReference>
<dbReference type="Proteomes" id="UP000516786">
    <property type="component" value="Plasmid pZXPA-20-602k"/>
</dbReference>
<accession>A0A1X0ZME3</accession>
<proteinExistence type="predicted"/>
<evidence type="ECO:0000313" key="4">
    <source>
        <dbReference type="Proteomes" id="UP000516786"/>
    </source>
</evidence>